<dbReference type="PaxDb" id="3218-PP1S101_159V6.1"/>
<evidence type="ECO:0000256" key="5">
    <source>
        <dbReference type="SAM" id="MobiDB-lite"/>
    </source>
</evidence>
<feature type="compositionally biased region" description="Gly residues" evidence="5">
    <location>
        <begin position="103"/>
        <end position="116"/>
    </location>
</feature>
<dbReference type="GeneID" id="112276297"/>
<dbReference type="STRING" id="3218.A0A2K1IHD7"/>
<dbReference type="AlphaFoldDB" id="A0A2K1IHD7"/>
<keyword evidence="3" id="KW-0496">Mitochondrion</keyword>
<proteinExistence type="inferred from homology"/>
<evidence type="ECO:0000256" key="3">
    <source>
        <dbReference type="ARBA" id="ARBA00023128"/>
    </source>
</evidence>
<dbReference type="EnsemblPlants" id="Pp3c24_19410V3.2">
    <property type="protein sequence ID" value="PAC:32909460.CDS.1"/>
    <property type="gene ID" value="Pp3c24_19410"/>
</dbReference>
<dbReference type="Pfam" id="PF07534">
    <property type="entry name" value="TLD"/>
    <property type="match status" value="1"/>
</dbReference>
<evidence type="ECO:0000256" key="1">
    <source>
        <dbReference type="ARBA" id="ARBA00004173"/>
    </source>
</evidence>
<evidence type="ECO:0000313" key="8">
    <source>
        <dbReference type="EnsemblPlants" id="PAC:32909459.CDS.1"/>
    </source>
</evidence>
<evidence type="ECO:0000256" key="2">
    <source>
        <dbReference type="ARBA" id="ARBA00009540"/>
    </source>
</evidence>
<reference evidence="8" key="3">
    <citation type="submission" date="2020-12" db="UniProtKB">
        <authorList>
            <consortium name="EnsemblPlants"/>
        </authorList>
    </citation>
    <scope>IDENTIFICATION</scope>
</reference>
<reference evidence="7 9" key="1">
    <citation type="journal article" date="2008" name="Science">
        <title>The Physcomitrella genome reveals evolutionary insights into the conquest of land by plants.</title>
        <authorList>
            <person name="Rensing S."/>
            <person name="Lang D."/>
            <person name="Zimmer A."/>
            <person name="Terry A."/>
            <person name="Salamov A."/>
            <person name="Shapiro H."/>
            <person name="Nishiyama T."/>
            <person name="Perroud P.-F."/>
            <person name="Lindquist E."/>
            <person name="Kamisugi Y."/>
            <person name="Tanahashi T."/>
            <person name="Sakakibara K."/>
            <person name="Fujita T."/>
            <person name="Oishi K."/>
            <person name="Shin-I T."/>
            <person name="Kuroki Y."/>
            <person name="Toyoda A."/>
            <person name="Suzuki Y."/>
            <person name="Hashimoto A."/>
            <person name="Yamaguchi K."/>
            <person name="Sugano A."/>
            <person name="Kohara Y."/>
            <person name="Fujiyama A."/>
            <person name="Anterola A."/>
            <person name="Aoki S."/>
            <person name="Ashton N."/>
            <person name="Barbazuk W.B."/>
            <person name="Barker E."/>
            <person name="Bennetzen J."/>
            <person name="Bezanilla M."/>
            <person name="Blankenship R."/>
            <person name="Cho S.H."/>
            <person name="Dutcher S."/>
            <person name="Estelle M."/>
            <person name="Fawcett J.A."/>
            <person name="Gundlach H."/>
            <person name="Hanada K."/>
            <person name="Heyl A."/>
            <person name="Hicks K.A."/>
            <person name="Hugh J."/>
            <person name="Lohr M."/>
            <person name="Mayer K."/>
            <person name="Melkozernov A."/>
            <person name="Murata T."/>
            <person name="Nelson D."/>
            <person name="Pils B."/>
            <person name="Prigge M."/>
            <person name="Reiss B."/>
            <person name="Renner T."/>
            <person name="Rombauts S."/>
            <person name="Rushton P."/>
            <person name="Sanderfoot A."/>
            <person name="Schween G."/>
            <person name="Shiu S.-H."/>
            <person name="Stueber K."/>
            <person name="Theodoulou F.L."/>
            <person name="Tu H."/>
            <person name="Van de Peer Y."/>
            <person name="Verrier P.J."/>
            <person name="Waters E."/>
            <person name="Wood A."/>
            <person name="Yang L."/>
            <person name="Cove D."/>
            <person name="Cuming A."/>
            <person name="Hasebe M."/>
            <person name="Lucas S."/>
            <person name="Mishler D.B."/>
            <person name="Reski R."/>
            <person name="Grigoriev I."/>
            <person name="Quatrano R.S."/>
            <person name="Boore J.L."/>
        </authorList>
    </citation>
    <scope>NUCLEOTIDE SEQUENCE [LARGE SCALE GENOMIC DNA]</scope>
    <source>
        <strain evidence="8 9">cv. Gransden 2004</strain>
    </source>
</reference>
<reference evidence="7 9" key="2">
    <citation type="journal article" date="2018" name="Plant J.">
        <title>The Physcomitrella patens chromosome-scale assembly reveals moss genome structure and evolution.</title>
        <authorList>
            <person name="Lang D."/>
            <person name="Ullrich K.K."/>
            <person name="Murat F."/>
            <person name="Fuchs J."/>
            <person name="Jenkins J."/>
            <person name="Haas F.B."/>
            <person name="Piednoel M."/>
            <person name="Gundlach H."/>
            <person name="Van Bel M."/>
            <person name="Meyberg R."/>
            <person name="Vives C."/>
            <person name="Morata J."/>
            <person name="Symeonidi A."/>
            <person name="Hiss M."/>
            <person name="Muchero W."/>
            <person name="Kamisugi Y."/>
            <person name="Saleh O."/>
            <person name="Blanc G."/>
            <person name="Decker E.L."/>
            <person name="van Gessel N."/>
            <person name="Grimwood J."/>
            <person name="Hayes R.D."/>
            <person name="Graham S.W."/>
            <person name="Gunter L.E."/>
            <person name="McDaniel S.F."/>
            <person name="Hoernstein S.N.W."/>
            <person name="Larsson A."/>
            <person name="Li F.W."/>
            <person name="Perroud P.F."/>
            <person name="Phillips J."/>
            <person name="Ranjan P."/>
            <person name="Rokshar D.S."/>
            <person name="Rothfels C.J."/>
            <person name="Schneider L."/>
            <person name="Shu S."/>
            <person name="Stevenson D.W."/>
            <person name="Thummler F."/>
            <person name="Tillich M."/>
            <person name="Villarreal Aguilar J.C."/>
            <person name="Widiez T."/>
            <person name="Wong G.K."/>
            <person name="Wymore A."/>
            <person name="Zhang Y."/>
            <person name="Zimmer A.D."/>
            <person name="Quatrano R.S."/>
            <person name="Mayer K.F.X."/>
            <person name="Goodstein D."/>
            <person name="Casacuberta J.M."/>
            <person name="Vandepoele K."/>
            <person name="Reski R."/>
            <person name="Cuming A.C."/>
            <person name="Tuskan G.A."/>
            <person name="Maumus F."/>
            <person name="Salse J."/>
            <person name="Schmutz J."/>
            <person name="Rensing S.A."/>
        </authorList>
    </citation>
    <scope>NUCLEOTIDE SEQUENCE [LARGE SCALE GENOMIC DNA]</scope>
    <source>
        <strain evidence="8 9">cv. Gransden 2004</strain>
    </source>
</reference>
<keyword evidence="9" id="KW-1185">Reference proteome</keyword>
<dbReference type="FunCoup" id="A0A2K1IHD7">
    <property type="interactions" value="452"/>
</dbReference>
<dbReference type="PROSITE" id="PS51886">
    <property type="entry name" value="TLDC"/>
    <property type="match status" value="1"/>
</dbReference>
<dbReference type="PANTHER" id="PTHR23354:SF62">
    <property type="entry name" value="MUSTARD, ISOFORM V"/>
    <property type="match status" value="1"/>
</dbReference>
<evidence type="ECO:0000313" key="7">
    <source>
        <dbReference type="EMBL" id="PNR28691.1"/>
    </source>
</evidence>
<dbReference type="Proteomes" id="UP000006727">
    <property type="component" value="Chromosome 24"/>
</dbReference>
<name>A0A2K1IHD7_PHYPA</name>
<dbReference type="InterPro" id="IPR006571">
    <property type="entry name" value="TLDc_dom"/>
</dbReference>
<organism evidence="7">
    <name type="scientific">Physcomitrium patens</name>
    <name type="common">Spreading-leaved earth moss</name>
    <name type="synonym">Physcomitrella patens</name>
    <dbReference type="NCBI Taxonomy" id="3218"/>
    <lineage>
        <taxon>Eukaryota</taxon>
        <taxon>Viridiplantae</taxon>
        <taxon>Streptophyta</taxon>
        <taxon>Embryophyta</taxon>
        <taxon>Bryophyta</taxon>
        <taxon>Bryophytina</taxon>
        <taxon>Bryopsida</taxon>
        <taxon>Funariidae</taxon>
        <taxon>Funariales</taxon>
        <taxon>Funariaceae</taxon>
        <taxon>Physcomitrium</taxon>
    </lineage>
</organism>
<dbReference type="EnsemblPlants" id="Pp3c24_19410V3.1">
    <property type="protein sequence ID" value="PAC:32909459.CDS.1"/>
    <property type="gene ID" value="Pp3c24_19410"/>
</dbReference>
<comment type="similarity">
    <text evidence="2">Belongs to the OXR1 family.</text>
</comment>
<dbReference type="KEGG" id="ppp:112276297"/>
<dbReference type="SMART" id="SM00584">
    <property type="entry name" value="TLDc"/>
    <property type="match status" value="1"/>
</dbReference>
<gene>
    <name evidence="8" type="primary">LOC112276297</name>
    <name evidence="7" type="ORF">PHYPA_029284</name>
</gene>
<evidence type="ECO:0000259" key="6">
    <source>
        <dbReference type="PROSITE" id="PS51886"/>
    </source>
</evidence>
<dbReference type="Gramene" id="Pp3c24_19410V3.1">
    <property type="protein sequence ID" value="PAC:32909459.CDS.1"/>
    <property type="gene ID" value="Pp3c24_19410"/>
</dbReference>
<feature type="region of interest" description="Disordered" evidence="5">
    <location>
        <begin position="29"/>
        <end position="143"/>
    </location>
</feature>
<evidence type="ECO:0000256" key="4">
    <source>
        <dbReference type="ARBA" id="ARBA00040604"/>
    </source>
</evidence>
<feature type="domain" description="TLDc" evidence="6">
    <location>
        <begin position="193"/>
        <end position="356"/>
    </location>
</feature>
<sequence>MLGTGKMKKALLSKPGEWADSVGDKLGRFLPSRKNKDTLPRKNSAPNLVNYGAEDDVDVPIGSQWDALDNDGCSRGVPDPQGPDTSSLSAFLMNLLTSDKNDNGGGNKSLGFGRGRAGAENQSPLQSRFHREPSGAAEEEGTAQNGEFYDVDWLLVDEHVKVSDPVGIPPRNSKKKLPSNTPDRLPGMSDQSRLLSDDTRCSIHPALPTLARGRRWVLLYSTEKHGMSLLTLYRNSNMMTGPLLLVAGDKEGAVFGGLITAPLVPSPKKKYQGTNDSFVFTNVSGTATIFHASGLNRYYVLAMSDSLALGGGSHFALHIDSELLHGSSGECDTFGSSCLANSEEFVLKHVELWGFDHTQRHGSLTEPSPLMSWS</sequence>
<dbReference type="GO" id="GO:0005739">
    <property type="term" value="C:mitochondrion"/>
    <property type="evidence" value="ECO:0007669"/>
    <property type="project" value="UniProtKB-SubCell"/>
</dbReference>
<dbReference type="OrthoDB" id="26679at2759"/>
<accession>A0A2K1IHD7</accession>
<evidence type="ECO:0000313" key="9">
    <source>
        <dbReference type="Proteomes" id="UP000006727"/>
    </source>
</evidence>
<dbReference type="PANTHER" id="PTHR23354">
    <property type="entry name" value="NUCLEOLAR PROTEIN 7/ESTROGEN RECEPTOR COACTIVATOR-RELATED"/>
    <property type="match status" value="1"/>
</dbReference>
<dbReference type="Gramene" id="Pp3c24_19410V3.2">
    <property type="protein sequence ID" value="PAC:32909460.CDS.1"/>
    <property type="gene ID" value="Pp3c24_19410"/>
</dbReference>
<dbReference type="EMBL" id="ABEU02000024">
    <property type="protein sequence ID" value="PNR28691.1"/>
    <property type="molecule type" value="Genomic_DNA"/>
</dbReference>
<feature type="region of interest" description="Disordered" evidence="5">
    <location>
        <begin position="164"/>
        <end position="187"/>
    </location>
</feature>
<dbReference type="RefSeq" id="XP_024363204.1">
    <property type="nucleotide sequence ID" value="XM_024507436.2"/>
</dbReference>
<protein>
    <recommendedName>
        <fullName evidence="4">Oxidation resistance protein 1</fullName>
    </recommendedName>
</protein>
<comment type="subcellular location">
    <subcellularLocation>
        <location evidence="1">Mitochondrion</location>
    </subcellularLocation>
</comment>